<dbReference type="eggNOG" id="COG3773">
    <property type="taxonomic scope" value="Bacteria"/>
</dbReference>
<protein>
    <submittedName>
        <fullName evidence="2">Cell wall hydrolase</fullName>
    </submittedName>
</protein>
<organism evidence="2 3">
    <name type="scientific">Pontibacillus marinus BH030004 = DSM 16465</name>
    <dbReference type="NCBI Taxonomy" id="1385511"/>
    <lineage>
        <taxon>Bacteria</taxon>
        <taxon>Bacillati</taxon>
        <taxon>Bacillota</taxon>
        <taxon>Bacilli</taxon>
        <taxon>Bacillales</taxon>
        <taxon>Bacillaceae</taxon>
        <taxon>Pontibacillus</taxon>
    </lineage>
</organism>
<dbReference type="RefSeq" id="WP_027446400.1">
    <property type="nucleotide sequence ID" value="NZ_AULJ01000034.1"/>
</dbReference>
<reference evidence="2 3" key="1">
    <citation type="submission" date="2013-08" db="EMBL/GenBank/DDBJ databases">
        <authorList>
            <person name="Huang J."/>
            <person name="Wang G."/>
        </authorList>
    </citation>
    <scope>NUCLEOTIDE SEQUENCE [LARGE SCALE GENOMIC DNA]</scope>
    <source>
        <strain evidence="2 3">BH030004</strain>
    </source>
</reference>
<gene>
    <name evidence="2" type="ORF">N783_03310</name>
</gene>
<proteinExistence type="predicted"/>
<evidence type="ECO:0000313" key="2">
    <source>
        <dbReference type="EMBL" id="KGX89894.1"/>
    </source>
</evidence>
<dbReference type="OrthoDB" id="1642705at2"/>
<accession>A0A0A5GCY7</accession>
<keyword evidence="3" id="KW-1185">Reference proteome</keyword>
<dbReference type="Gene3D" id="1.10.10.2520">
    <property type="entry name" value="Cell wall hydrolase SleB, domain 1"/>
    <property type="match status" value="1"/>
</dbReference>
<sequence length="143" mass="16620">MAVVKATTQDKKLLARLMRAEAESDGRLGMLMVGNTGINRVRVRCSDFEDINSIQRMVYQRPGGFEATLKGYFYQRAREKDLRLAEKAIAGKRYFPASYSLWFFAPEGDCPPTWFGQDLEGRYKTHCFYKPTYEECKEVFTTW</sequence>
<feature type="domain" description="Cell wall hydrolase SleB" evidence="1">
    <location>
        <begin position="26"/>
        <end position="129"/>
    </location>
</feature>
<keyword evidence="2" id="KW-0378">Hydrolase</keyword>
<dbReference type="STRING" id="1385511.GCA_000425225_02735"/>
<name>A0A0A5GCY7_9BACI</name>
<dbReference type="Proteomes" id="UP000030403">
    <property type="component" value="Unassembled WGS sequence"/>
</dbReference>
<evidence type="ECO:0000259" key="1">
    <source>
        <dbReference type="Pfam" id="PF07486"/>
    </source>
</evidence>
<evidence type="ECO:0000313" key="3">
    <source>
        <dbReference type="Proteomes" id="UP000030403"/>
    </source>
</evidence>
<comment type="caution">
    <text evidence="2">The sequence shown here is derived from an EMBL/GenBank/DDBJ whole genome shotgun (WGS) entry which is preliminary data.</text>
</comment>
<dbReference type="EMBL" id="AVPF01000011">
    <property type="protein sequence ID" value="KGX89894.1"/>
    <property type="molecule type" value="Genomic_DNA"/>
</dbReference>
<dbReference type="Pfam" id="PF07486">
    <property type="entry name" value="Hydrolase_2"/>
    <property type="match status" value="1"/>
</dbReference>
<dbReference type="InterPro" id="IPR011105">
    <property type="entry name" value="Cell_wall_hydrolase_SleB"/>
</dbReference>
<dbReference type="AlphaFoldDB" id="A0A0A5GCY7"/>
<dbReference type="GO" id="GO:0016787">
    <property type="term" value="F:hydrolase activity"/>
    <property type="evidence" value="ECO:0007669"/>
    <property type="project" value="UniProtKB-KW"/>
</dbReference>
<dbReference type="InterPro" id="IPR042047">
    <property type="entry name" value="SleB_dom1"/>
</dbReference>